<proteinExistence type="predicted"/>
<keyword evidence="2" id="KW-1185">Reference proteome</keyword>
<dbReference type="Proteomes" id="UP000078200">
    <property type="component" value="Unassembled WGS sequence"/>
</dbReference>
<sequence>MPRTLKTSCSCDDLLARIVLVLGYTSKTKNSMKMRATVVTTTTTTITTITTTMMAMHTTINLTYSVSLQTKNDYALASLPEIRRIVNIVLACHLMPVIMPTLTHHNSKLCVKYLMPGIPNVALYLSNFTKVIHTHAVHRHSNVGSSGISINA</sequence>
<evidence type="ECO:0000313" key="1">
    <source>
        <dbReference type="EnsemblMetazoa" id="GAUT021899-PA"/>
    </source>
</evidence>
<reference evidence="1" key="1">
    <citation type="submission" date="2020-05" db="UniProtKB">
        <authorList>
            <consortium name="EnsemblMetazoa"/>
        </authorList>
    </citation>
    <scope>IDENTIFICATION</scope>
    <source>
        <strain evidence="1">TTRI</strain>
    </source>
</reference>
<dbReference type="EnsemblMetazoa" id="GAUT021899-RA">
    <property type="protein sequence ID" value="GAUT021899-PA"/>
    <property type="gene ID" value="GAUT021899"/>
</dbReference>
<dbReference type="VEuPathDB" id="VectorBase:GAUT021899"/>
<protein>
    <submittedName>
        <fullName evidence="1">Uncharacterized protein</fullName>
    </submittedName>
</protein>
<organism evidence="1 2">
    <name type="scientific">Glossina austeni</name>
    <name type="common">Savannah tsetse fly</name>
    <dbReference type="NCBI Taxonomy" id="7395"/>
    <lineage>
        <taxon>Eukaryota</taxon>
        <taxon>Metazoa</taxon>
        <taxon>Ecdysozoa</taxon>
        <taxon>Arthropoda</taxon>
        <taxon>Hexapoda</taxon>
        <taxon>Insecta</taxon>
        <taxon>Pterygota</taxon>
        <taxon>Neoptera</taxon>
        <taxon>Endopterygota</taxon>
        <taxon>Diptera</taxon>
        <taxon>Brachycera</taxon>
        <taxon>Muscomorpha</taxon>
        <taxon>Hippoboscoidea</taxon>
        <taxon>Glossinidae</taxon>
        <taxon>Glossina</taxon>
    </lineage>
</organism>
<accession>A0A1A9V0M9</accession>
<name>A0A1A9V0M9_GLOAU</name>
<dbReference type="AlphaFoldDB" id="A0A1A9V0M9"/>
<evidence type="ECO:0000313" key="2">
    <source>
        <dbReference type="Proteomes" id="UP000078200"/>
    </source>
</evidence>